<gene>
    <name evidence="2" type="ORF">NTJ_11572</name>
</gene>
<dbReference type="EMBL" id="AP028917">
    <property type="protein sequence ID" value="BES98757.1"/>
    <property type="molecule type" value="Genomic_DNA"/>
</dbReference>
<evidence type="ECO:0000313" key="2">
    <source>
        <dbReference type="EMBL" id="BES98757.1"/>
    </source>
</evidence>
<feature type="compositionally biased region" description="Basic and acidic residues" evidence="1">
    <location>
        <begin position="70"/>
        <end position="80"/>
    </location>
</feature>
<evidence type="ECO:0000313" key="3">
    <source>
        <dbReference type="Proteomes" id="UP001307889"/>
    </source>
</evidence>
<organism evidence="2 3">
    <name type="scientific">Nesidiocoris tenuis</name>
    <dbReference type="NCBI Taxonomy" id="355587"/>
    <lineage>
        <taxon>Eukaryota</taxon>
        <taxon>Metazoa</taxon>
        <taxon>Ecdysozoa</taxon>
        <taxon>Arthropoda</taxon>
        <taxon>Hexapoda</taxon>
        <taxon>Insecta</taxon>
        <taxon>Pterygota</taxon>
        <taxon>Neoptera</taxon>
        <taxon>Paraneoptera</taxon>
        <taxon>Hemiptera</taxon>
        <taxon>Heteroptera</taxon>
        <taxon>Panheteroptera</taxon>
        <taxon>Cimicomorpha</taxon>
        <taxon>Miridae</taxon>
        <taxon>Dicyphina</taxon>
        <taxon>Nesidiocoris</taxon>
    </lineage>
</organism>
<accession>A0ABN7B2W0</accession>
<dbReference type="Proteomes" id="UP001307889">
    <property type="component" value="Chromosome 9"/>
</dbReference>
<keyword evidence="3" id="KW-1185">Reference proteome</keyword>
<feature type="region of interest" description="Disordered" evidence="1">
    <location>
        <begin position="28"/>
        <end position="87"/>
    </location>
</feature>
<evidence type="ECO:0000256" key="1">
    <source>
        <dbReference type="SAM" id="MobiDB-lite"/>
    </source>
</evidence>
<sequence>MAGTDVIVIHHNMRRSYDRDCGIQNPNESSFRLGFPSRLQKNSPTRANYAKKRRTETENPPFPENPSARETGEEVGHHLETEDEDQY</sequence>
<proteinExistence type="predicted"/>
<reference evidence="2 3" key="1">
    <citation type="submission" date="2023-09" db="EMBL/GenBank/DDBJ databases">
        <title>Nesidiocoris tenuis whole genome shotgun sequence.</title>
        <authorList>
            <person name="Shibata T."/>
            <person name="Shimoda M."/>
            <person name="Kobayashi T."/>
            <person name="Uehara T."/>
        </authorList>
    </citation>
    <scope>NUCLEOTIDE SEQUENCE [LARGE SCALE GENOMIC DNA]</scope>
    <source>
        <strain evidence="2 3">Japan</strain>
    </source>
</reference>
<protein>
    <submittedName>
        <fullName evidence="2">Uncharacterized protein</fullName>
    </submittedName>
</protein>
<name>A0ABN7B2W0_9HEMI</name>